<dbReference type="Gene3D" id="3.30.160.60">
    <property type="entry name" value="Classic Zinc Finger"/>
    <property type="match status" value="2"/>
</dbReference>
<evidence type="ECO:0000256" key="3">
    <source>
        <dbReference type="ARBA" id="ARBA00023015"/>
    </source>
</evidence>
<dbReference type="KEGG" id="mbe:MBM_08460"/>
<dbReference type="eggNOG" id="KOG1721">
    <property type="taxonomic scope" value="Eukaryota"/>
</dbReference>
<dbReference type="SUPFAM" id="SSF57701">
    <property type="entry name" value="Zn2/Cys6 DNA-binding domain"/>
    <property type="match status" value="1"/>
</dbReference>
<dbReference type="InterPro" id="IPR013087">
    <property type="entry name" value="Znf_C2H2_type"/>
</dbReference>
<dbReference type="PROSITE" id="PS50048">
    <property type="entry name" value="ZN2_CY6_FUNGAL_2"/>
    <property type="match status" value="1"/>
</dbReference>
<evidence type="ECO:0000256" key="5">
    <source>
        <dbReference type="ARBA" id="ARBA00023242"/>
    </source>
</evidence>
<dbReference type="CDD" id="cd12148">
    <property type="entry name" value="fungal_TF_MHR"/>
    <property type="match status" value="1"/>
</dbReference>
<dbReference type="PANTHER" id="PTHR47660:SF2">
    <property type="entry name" value="TRANSCRIPTION FACTOR WITH C2H2 AND ZN(2)-CYS(6) DNA BINDING DOMAIN (EUROFUNG)"/>
    <property type="match status" value="1"/>
</dbReference>
<dbReference type="PROSITE" id="PS00463">
    <property type="entry name" value="ZN2_CY6_FUNGAL_1"/>
    <property type="match status" value="1"/>
</dbReference>
<evidence type="ECO:0000256" key="4">
    <source>
        <dbReference type="ARBA" id="ARBA00023163"/>
    </source>
</evidence>
<dbReference type="Pfam" id="PF00096">
    <property type="entry name" value="zf-C2H2"/>
    <property type="match status" value="2"/>
</dbReference>
<keyword evidence="5" id="KW-0539">Nucleus</keyword>
<protein>
    <submittedName>
        <fullName evidence="9">Uncharacterized protein</fullName>
    </submittedName>
</protein>
<dbReference type="Gene3D" id="4.10.240.10">
    <property type="entry name" value="Zn(2)-C6 fungal-type DNA-binding domain"/>
    <property type="match status" value="1"/>
</dbReference>
<dbReference type="OrthoDB" id="654211at2759"/>
<dbReference type="Pfam" id="PF00172">
    <property type="entry name" value="Zn_clus"/>
    <property type="match status" value="1"/>
</dbReference>
<name>K1WM18_MARBU</name>
<dbReference type="InterPro" id="IPR036236">
    <property type="entry name" value="Znf_C2H2_sf"/>
</dbReference>
<evidence type="ECO:0000259" key="7">
    <source>
        <dbReference type="PROSITE" id="PS50048"/>
    </source>
</evidence>
<gene>
    <name evidence="9" type="ORF">MBM_08460</name>
</gene>
<keyword evidence="10" id="KW-1185">Reference proteome</keyword>
<keyword evidence="6" id="KW-0863">Zinc-finger</keyword>
<dbReference type="EMBL" id="JH921450">
    <property type="protein sequence ID" value="EKD13377.1"/>
    <property type="molecule type" value="Genomic_DNA"/>
</dbReference>
<dbReference type="Proteomes" id="UP000006753">
    <property type="component" value="Unassembled WGS sequence"/>
</dbReference>
<dbReference type="InterPro" id="IPR001138">
    <property type="entry name" value="Zn2Cys6_DnaBD"/>
</dbReference>
<evidence type="ECO:0000313" key="9">
    <source>
        <dbReference type="EMBL" id="EKD13377.1"/>
    </source>
</evidence>
<keyword evidence="4" id="KW-0804">Transcription</keyword>
<dbReference type="GO" id="GO:0008270">
    <property type="term" value="F:zinc ion binding"/>
    <property type="evidence" value="ECO:0007669"/>
    <property type="project" value="UniProtKB-KW"/>
</dbReference>
<keyword evidence="1" id="KW-0479">Metal-binding</keyword>
<proteinExistence type="predicted"/>
<sequence length="727" mass="81401">MDSRQHPCSYAGCGKSFSRKEHLSRHEKTHDPQNLLTCQVCGREFNRNDSLQRHLARHGDAYKPTPSGRSKRACIPCRAGKIKCDGNDNCATCIKRSIECVYRPEDQVADAENQSHGRTSPLNSAALPGCMEVDEQTTTRALLGQIPTERAPLELKTTTEARKESEAFKLTGPTGLVDWSTIQIRRDTPSDNIENPSPDPTSAQYLEAYFNHFHHRWTLVHRPAFEQEEDTLVMSSAKMIGAWLVGTCESKSFATTWHDALVEQLLPRLCTVTAQDRLYQSLSLDLCQSALLNIVFALYLGNDSVVSRAVMLRCILVSALREVGFFKSETAWIDEKPGYFIPMRLVRLGHRQRLAVYLFKIDAYMSILRDQPAIVVSEELHFPLPCAFALYNADGLHMWEQRQANEPIYRSQKSISEIISESALAPIPGNETPMLVEDTQTCLAALQSSIWKACASPASQVGLVLQKDSLRRQLDNIKSRLDTILNQDSGVLEFGQEEHLPLRYYYGYEDHARPGWQNVVVARVKGLLFDTIIFYHLLSLQLFAEVRTLTNLAKDRHLGTVEEASAVHRQAREQRITSMKQWGATPTARWSLCHAVDILAVHQNIAYHDGAGNGASVRMLDPVAHIAVSVAALVIWVYCTLDIQGCEICTPGSATIIELMRWSVSGAQYAKEKDTWIEEGKGCRVQLQGIQLCSCNVDRLVALFQVFVPESWTAADSIAPGVFKNLS</sequence>
<keyword evidence="3" id="KW-0805">Transcription regulation</keyword>
<reference evidence="9 10" key="1">
    <citation type="journal article" date="2012" name="BMC Genomics">
        <title>Sequencing the genome of Marssonina brunnea reveals fungus-poplar co-evolution.</title>
        <authorList>
            <person name="Zhu S."/>
            <person name="Cao Y.-Z."/>
            <person name="Jiang C."/>
            <person name="Tan B.-Y."/>
            <person name="Wang Z."/>
            <person name="Feng S."/>
            <person name="Zhang L."/>
            <person name="Su X.-H."/>
            <person name="Brejova B."/>
            <person name="Vinar T."/>
            <person name="Xu M."/>
            <person name="Wang M.-X."/>
            <person name="Zhang S.-G."/>
            <person name="Huang M.-R."/>
            <person name="Wu R."/>
            <person name="Zhou Y."/>
        </authorList>
    </citation>
    <scope>NUCLEOTIDE SEQUENCE [LARGE SCALE GENOMIC DNA]</scope>
    <source>
        <strain evidence="9 10">MB_m1</strain>
    </source>
</reference>
<dbReference type="GO" id="GO:0000981">
    <property type="term" value="F:DNA-binding transcription factor activity, RNA polymerase II-specific"/>
    <property type="evidence" value="ECO:0007669"/>
    <property type="project" value="InterPro"/>
</dbReference>
<dbReference type="SMART" id="SM00066">
    <property type="entry name" value="GAL4"/>
    <property type="match status" value="1"/>
</dbReference>
<keyword evidence="2" id="KW-0862">Zinc</keyword>
<dbReference type="PROSITE" id="PS50157">
    <property type="entry name" value="ZINC_FINGER_C2H2_2"/>
    <property type="match status" value="2"/>
</dbReference>
<dbReference type="GO" id="GO:0003677">
    <property type="term" value="F:DNA binding"/>
    <property type="evidence" value="ECO:0007669"/>
    <property type="project" value="InterPro"/>
</dbReference>
<dbReference type="STRING" id="1072389.K1WM18"/>
<dbReference type="Pfam" id="PF04082">
    <property type="entry name" value="Fungal_trans"/>
    <property type="match status" value="1"/>
</dbReference>
<dbReference type="SUPFAM" id="SSF57667">
    <property type="entry name" value="beta-beta-alpha zinc fingers"/>
    <property type="match status" value="1"/>
</dbReference>
<dbReference type="InterPro" id="IPR036864">
    <property type="entry name" value="Zn2-C6_fun-type_DNA-bd_sf"/>
</dbReference>
<feature type="domain" description="C2H2-type" evidence="8">
    <location>
        <begin position="36"/>
        <end position="63"/>
    </location>
</feature>
<accession>K1WM18</accession>
<dbReference type="InterPro" id="IPR007219">
    <property type="entry name" value="XnlR_reg_dom"/>
</dbReference>
<feature type="domain" description="C2H2-type" evidence="8">
    <location>
        <begin position="6"/>
        <end position="35"/>
    </location>
</feature>
<dbReference type="GeneID" id="18764395"/>
<dbReference type="SMART" id="SM00355">
    <property type="entry name" value="ZnF_C2H2"/>
    <property type="match status" value="2"/>
</dbReference>
<organism evidence="9 10">
    <name type="scientific">Marssonina brunnea f. sp. multigermtubi (strain MB_m1)</name>
    <name type="common">Marssonina leaf spot fungus</name>
    <dbReference type="NCBI Taxonomy" id="1072389"/>
    <lineage>
        <taxon>Eukaryota</taxon>
        <taxon>Fungi</taxon>
        <taxon>Dikarya</taxon>
        <taxon>Ascomycota</taxon>
        <taxon>Pezizomycotina</taxon>
        <taxon>Leotiomycetes</taxon>
        <taxon>Helotiales</taxon>
        <taxon>Drepanopezizaceae</taxon>
        <taxon>Drepanopeziza</taxon>
    </lineage>
</organism>
<dbReference type="InParanoid" id="K1WM18"/>
<dbReference type="PROSITE" id="PS00028">
    <property type="entry name" value="ZINC_FINGER_C2H2_1"/>
    <property type="match status" value="2"/>
</dbReference>
<evidence type="ECO:0000256" key="6">
    <source>
        <dbReference type="PROSITE-ProRule" id="PRU00042"/>
    </source>
</evidence>
<dbReference type="AlphaFoldDB" id="K1WM18"/>
<evidence type="ECO:0000256" key="1">
    <source>
        <dbReference type="ARBA" id="ARBA00022723"/>
    </source>
</evidence>
<evidence type="ECO:0000259" key="8">
    <source>
        <dbReference type="PROSITE" id="PS50157"/>
    </source>
</evidence>
<dbReference type="HOGENOM" id="CLU_026865_0_0_1"/>
<dbReference type="CDD" id="cd00067">
    <property type="entry name" value="GAL4"/>
    <property type="match status" value="1"/>
</dbReference>
<dbReference type="GO" id="GO:0006351">
    <property type="term" value="P:DNA-templated transcription"/>
    <property type="evidence" value="ECO:0007669"/>
    <property type="project" value="InterPro"/>
</dbReference>
<feature type="domain" description="Zn(2)-C6 fungal-type" evidence="7">
    <location>
        <begin position="73"/>
        <end position="102"/>
    </location>
</feature>
<dbReference type="PANTHER" id="PTHR47660">
    <property type="entry name" value="TRANSCRIPTION FACTOR WITH C2H2 AND ZN(2)-CYS(6) DNA BINDING DOMAIN (EUROFUNG)-RELATED-RELATED"/>
    <property type="match status" value="1"/>
</dbReference>
<dbReference type="OMA" id="NIPLCRC"/>
<evidence type="ECO:0000313" key="10">
    <source>
        <dbReference type="Proteomes" id="UP000006753"/>
    </source>
</evidence>
<evidence type="ECO:0000256" key="2">
    <source>
        <dbReference type="ARBA" id="ARBA00022833"/>
    </source>
</evidence>